<dbReference type="AlphaFoldDB" id="A0A2N9FR96"/>
<name>A0A2N9FR96_FAGSY</name>
<dbReference type="Pfam" id="PF07727">
    <property type="entry name" value="RVT_2"/>
    <property type="match status" value="1"/>
</dbReference>
<feature type="compositionally biased region" description="Low complexity" evidence="1">
    <location>
        <begin position="434"/>
        <end position="443"/>
    </location>
</feature>
<evidence type="ECO:0000259" key="2">
    <source>
        <dbReference type="Pfam" id="PF07727"/>
    </source>
</evidence>
<evidence type="ECO:0000256" key="1">
    <source>
        <dbReference type="SAM" id="MobiDB-lite"/>
    </source>
</evidence>
<sequence>MASSSSTNTENASATSTPIIPHSLTQIIPYLKGQHLFGFLDGTRLAPLPVLTTTADGAAHVIPNPEFQQWHLQDQMLLSALISSLSENILAHVVRCVTARDVWQVLERMFTSQSRARTMQVHYQLATLQKGDSTVAEYYHRFTLLADTLAAVNHPLDSFEMVSFFLAGLGSEYDSLVTSVQTRADPLSIEDLYGHLLTHEIRLAHNQPAVDLSLAHANFTAPTSSARGGRSGKSPAYFQSNRGPTTNNQRTNRGRGRGGRGGSSSHKPTCQVCHKPGHFALQCYHRFDSSYASEARPSMQALLATPSAPQDPNWYTDSGATHHLTADLGNLNLRADDYNGPDQIRVGLQNPLVQLISTGPCVPASSSARNLSSSSTEPMLQAEPVLPTEPVTSTEPIPQIEPVFPTEPVLPTEPIPQIEPVLPTTSVLPLFDAPKSSSSHPVPASLPPPSPTPIPSHPMVTRSQNNITKPRKPTDGTILYPIPRALLAAVDSSITESTCYSTAVKILEWRTAMNLEFDALLKNKTWSLVPQSQARNLVGCKWVFRIKRKADGSIERYKARLVAKGFHQQPGIDYGETFSPVIKPTTVRTVLSIAISAGWSIRQIDIHNAFLHGTLSEDVFMSQPPEFNHPQFPSHVCKLQKAIYGLKQAPRAWFSKLSSRLLQLGFCGSLSDTSLFILKDASFTMYVLIYVDDIIITCSKATAIDDLLHQLSSDFAVKDLGKLNFFLGIEVLETPAGVILSQQRYILDILKRTTMQDAKPVSSPMASSTSLTAHEGPSFSDHTLYRSTVGALQYLSLTRPDIAFAVNKLSQFMHAPTLLHWQAVKRLLRYLKHTIQFGLHLFRSSCSDLQAYCDADWAGSRDDRRSTGSYCVFLGKNLISWGCKKQATVARSSTEAEYKALANTAAELKWLHSLFCELGVSISSPPTIWCDNIGATYLSSNPVFHARTKHVEIDFHFVRDMVANKSISVRFLCSKDQLADLLN</sequence>
<feature type="compositionally biased region" description="Pro residues" evidence="1">
    <location>
        <begin position="444"/>
        <end position="456"/>
    </location>
</feature>
<dbReference type="CDD" id="cd09272">
    <property type="entry name" value="RNase_HI_RT_Ty1"/>
    <property type="match status" value="1"/>
</dbReference>
<feature type="region of interest" description="Disordered" evidence="1">
    <location>
        <begin position="433"/>
        <end position="474"/>
    </location>
</feature>
<dbReference type="InterPro" id="IPR036875">
    <property type="entry name" value="Znf_CCHC_sf"/>
</dbReference>
<dbReference type="EMBL" id="OIVN01001091">
    <property type="protein sequence ID" value="SPC89738.1"/>
    <property type="molecule type" value="Genomic_DNA"/>
</dbReference>
<dbReference type="Pfam" id="PF14223">
    <property type="entry name" value="Retrotran_gag_2"/>
    <property type="match status" value="1"/>
</dbReference>
<dbReference type="InterPro" id="IPR043502">
    <property type="entry name" value="DNA/RNA_pol_sf"/>
</dbReference>
<dbReference type="GO" id="GO:0008270">
    <property type="term" value="F:zinc ion binding"/>
    <property type="evidence" value="ECO:0007669"/>
    <property type="project" value="InterPro"/>
</dbReference>
<feature type="domain" description="Reverse transcriptase Ty1/copia-type" evidence="2">
    <location>
        <begin position="523"/>
        <end position="766"/>
    </location>
</feature>
<accession>A0A2N9FR96</accession>
<feature type="compositionally biased region" description="Low complexity" evidence="1">
    <location>
        <begin position="241"/>
        <end position="251"/>
    </location>
</feature>
<proteinExistence type="predicted"/>
<dbReference type="GO" id="GO:0003676">
    <property type="term" value="F:nucleic acid binding"/>
    <property type="evidence" value="ECO:0007669"/>
    <property type="project" value="InterPro"/>
</dbReference>
<reference evidence="3" key="1">
    <citation type="submission" date="2018-02" db="EMBL/GenBank/DDBJ databases">
        <authorList>
            <person name="Cohen D.B."/>
            <person name="Kent A.D."/>
        </authorList>
    </citation>
    <scope>NUCLEOTIDE SEQUENCE</scope>
</reference>
<dbReference type="SUPFAM" id="SSF57756">
    <property type="entry name" value="Retrovirus zinc finger-like domains"/>
    <property type="match status" value="1"/>
</dbReference>
<organism evidence="3">
    <name type="scientific">Fagus sylvatica</name>
    <name type="common">Beechnut</name>
    <dbReference type="NCBI Taxonomy" id="28930"/>
    <lineage>
        <taxon>Eukaryota</taxon>
        <taxon>Viridiplantae</taxon>
        <taxon>Streptophyta</taxon>
        <taxon>Embryophyta</taxon>
        <taxon>Tracheophyta</taxon>
        <taxon>Spermatophyta</taxon>
        <taxon>Magnoliopsida</taxon>
        <taxon>eudicotyledons</taxon>
        <taxon>Gunneridae</taxon>
        <taxon>Pentapetalae</taxon>
        <taxon>rosids</taxon>
        <taxon>fabids</taxon>
        <taxon>Fagales</taxon>
        <taxon>Fagaceae</taxon>
        <taxon>Fagus</taxon>
    </lineage>
</organism>
<dbReference type="PANTHER" id="PTHR11439">
    <property type="entry name" value="GAG-POL-RELATED RETROTRANSPOSON"/>
    <property type="match status" value="1"/>
</dbReference>
<protein>
    <recommendedName>
        <fullName evidence="2">Reverse transcriptase Ty1/copia-type domain-containing protein</fullName>
    </recommendedName>
</protein>
<dbReference type="PANTHER" id="PTHR11439:SF455">
    <property type="entry name" value="RLK (RECEPTOR-LIKE PROTEIN KINASE) 8, PUTATIVE-RELATED"/>
    <property type="match status" value="1"/>
</dbReference>
<evidence type="ECO:0000313" key="3">
    <source>
        <dbReference type="EMBL" id="SPC89738.1"/>
    </source>
</evidence>
<feature type="region of interest" description="Disordered" evidence="1">
    <location>
        <begin position="221"/>
        <end position="269"/>
    </location>
</feature>
<gene>
    <name evidence="3" type="ORF">FSB_LOCUS17620</name>
</gene>
<dbReference type="InterPro" id="IPR013103">
    <property type="entry name" value="RVT_2"/>
</dbReference>
<dbReference type="SUPFAM" id="SSF56672">
    <property type="entry name" value="DNA/RNA polymerases"/>
    <property type="match status" value="1"/>
</dbReference>